<dbReference type="Gene3D" id="3.30.160.60">
    <property type="entry name" value="Classic Zinc Finger"/>
    <property type="match status" value="1"/>
</dbReference>
<dbReference type="GO" id="GO:0005886">
    <property type="term" value="C:plasma membrane"/>
    <property type="evidence" value="ECO:0007669"/>
    <property type="project" value="UniProtKB-SubCell"/>
</dbReference>
<dbReference type="GO" id="GO:0009252">
    <property type="term" value="P:peptidoglycan biosynthetic process"/>
    <property type="evidence" value="ECO:0007669"/>
    <property type="project" value="UniProtKB-UniRule"/>
</dbReference>
<dbReference type="AlphaFoldDB" id="A0A4Q9DXJ8"/>
<dbReference type="PANTHER" id="PTHR30518">
    <property type="entry name" value="ENDOLYTIC MUREIN TRANSGLYCOSYLASE"/>
    <property type="match status" value="1"/>
</dbReference>
<keyword evidence="4 7" id="KW-0472">Membrane</keyword>
<evidence type="ECO:0000256" key="6">
    <source>
        <dbReference type="ARBA" id="ARBA00023316"/>
    </source>
</evidence>
<dbReference type="Proteomes" id="UP000293142">
    <property type="component" value="Unassembled WGS sequence"/>
</dbReference>
<dbReference type="GO" id="GO:0008932">
    <property type="term" value="F:lytic endotransglycosylase activity"/>
    <property type="evidence" value="ECO:0007669"/>
    <property type="project" value="UniProtKB-UniRule"/>
</dbReference>
<sequence length="354" mass="39230">MHYRASRRANRIWIAALAAMAVAGFLIGIGLYLANALKPMPEGGANVQFEILPGTGSAGIAKQLEKQGIIRNAAVFTYYLKYVGEGAKFQAGKYEMASGITAAQIIDKLNKGQTVKEETFRLTVPEGFTLQQIADKVSAQTGIEAKTIMQAADQPDAYAAKSLQGIPNNPGIKHRLEGYLFPDTYEWKKDASVQEMIDRMTGELDSKLEQLPPDWPQVMKAKDLDFHQLLTVASLIEKEVVLDEERPLVASVIYNRLGKKMNLQIDATIQYMLDKPKERLLEKDLQLESPYNTYLHAGLPPGPIASPSLNSIRAALYPDNTPFLFYVTKKDGSKGHLFAKTFDEHLKNNAASKK</sequence>
<evidence type="ECO:0000256" key="2">
    <source>
        <dbReference type="ARBA" id="ARBA00022692"/>
    </source>
</evidence>
<keyword evidence="5 7" id="KW-0456">Lyase</keyword>
<comment type="caution">
    <text evidence="8">The sequence shown here is derived from an EMBL/GenBank/DDBJ whole genome shotgun (WGS) entry which is preliminary data.</text>
</comment>
<reference evidence="8 9" key="1">
    <citation type="submission" date="2019-02" db="EMBL/GenBank/DDBJ databases">
        <title>Paenibacillus sp. nov., isolated from surface-sterilized tissue of Thalictrum simplex L.</title>
        <authorList>
            <person name="Tuo L."/>
        </authorList>
    </citation>
    <scope>NUCLEOTIDE SEQUENCE [LARGE SCALE GENOMIC DNA]</scope>
    <source>
        <strain evidence="8 9">N2SHLJ1</strain>
    </source>
</reference>
<dbReference type="EC" id="4.2.2.29" evidence="7"/>
<accession>A0A4Q9DXJ8</accession>
<keyword evidence="6 7" id="KW-0961">Cell wall biogenesis/degradation</keyword>
<keyword evidence="1 7" id="KW-1003">Cell membrane</keyword>
<dbReference type="EMBL" id="SIRE01000002">
    <property type="protein sequence ID" value="TBL81857.1"/>
    <property type="molecule type" value="Genomic_DNA"/>
</dbReference>
<organism evidence="8 9">
    <name type="scientific">Paenibacillus thalictri</name>
    <dbReference type="NCBI Taxonomy" id="2527873"/>
    <lineage>
        <taxon>Bacteria</taxon>
        <taxon>Bacillati</taxon>
        <taxon>Bacillota</taxon>
        <taxon>Bacilli</taxon>
        <taxon>Bacillales</taxon>
        <taxon>Paenibacillaceae</taxon>
        <taxon>Paenibacillus</taxon>
    </lineage>
</organism>
<dbReference type="InterPro" id="IPR003770">
    <property type="entry name" value="MLTG-like"/>
</dbReference>
<dbReference type="Gene3D" id="3.30.1490.480">
    <property type="entry name" value="Endolytic murein transglycosylase"/>
    <property type="match status" value="1"/>
</dbReference>
<keyword evidence="3 7" id="KW-1133">Transmembrane helix</keyword>
<evidence type="ECO:0000313" key="8">
    <source>
        <dbReference type="EMBL" id="TBL81857.1"/>
    </source>
</evidence>
<dbReference type="CDD" id="cd08010">
    <property type="entry name" value="MltG_like"/>
    <property type="match status" value="1"/>
</dbReference>
<name>A0A4Q9DXJ8_9BACL</name>
<proteinExistence type="inferred from homology"/>
<dbReference type="RefSeq" id="WP_131011642.1">
    <property type="nucleotide sequence ID" value="NZ_SIRE01000002.1"/>
</dbReference>
<dbReference type="HAMAP" id="MF_02065">
    <property type="entry name" value="MltG"/>
    <property type="match status" value="1"/>
</dbReference>
<evidence type="ECO:0000256" key="1">
    <source>
        <dbReference type="ARBA" id="ARBA00022475"/>
    </source>
</evidence>
<dbReference type="Pfam" id="PF02618">
    <property type="entry name" value="YceG"/>
    <property type="match status" value="1"/>
</dbReference>
<evidence type="ECO:0000256" key="4">
    <source>
        <dbReference type="ARBA" id="ARBA00023136"/>
    </source>
</evidence>
<dbReference type="GO" id="GO:0071555">
    <property type="term" value="P:cell wall organization"/>
    <property type="evidence" value="ECO:0007669"/>
    <property type="project" value="UniProtKB-KW"/>
</dbReference>
<evidence type="ECO:0000256" key="3">
    <source>
        <dbReference type="ARBA" id="ARBA00022989"/>
    </source>
</evidence>
<feature type="site" description="Important for catalytic activity" evidence="7">
    <location>
        <position position="239"/>
    </location>
</feature>
<dbReference type="OrthoDB" id="9814591at2"/>
<dbReference type="NCBIfam" id="TIGR00247">
    <property type="entry name" value="endolytic transglycosylase MltG"/>
    <property type="match status" value="1"/>
</dbReference>
<comment type="function">
    <text evidence="7">Functions as a peptidoglycan terminase that cleaves nascent peptidoglycan strands endolytically to terminate their elongation.</text>
</comment>
<dbReference type="PANTHER" id="PTHR30518:SF2">
    <property type="entry name" value="ENDOLYTIC MUREIN TRANSGLYCOSYLASE"/>
    <property type="match status" value="1"/>
</dbReference>
<evidence type="ECO:0000256" key="5">
    <source>
        <dbReference type="ARBA" id="ARBA00023239"/>
    </source>
</evidence>
<evidence type="ECO:0000313" key="9">
    <source>
        <dbReference type="Proteomes" id="UP000293142"/>
    </source>
</evidence>
<keyword evidence="9" id="KW-1185">Reference proteome</keyword>
<protein>
    <recommendedName>
        <fullName evidence="7">Endolytic murein transglycosylase</fullName>
        <ecNumber evidence="7">4.2.2.29</ecNumber>
    </recommendedName>
    <alternativeName>
        <fullName evidence="7">Peptidoglycan lytic transglycosylase</fullName>
    </alternativeName>
    <alternativeName>
        <fullName evidence="7">Peptidoglycan polymerization terminase</fullName>
    </alternativeName>
</protein>
<comment type="catalytic activity">
    <reaction evidence="7">
        <text>a peptidoglycan chain = a peptidoglycan chain with N-acetyl-1,6-anhydromuramyl-[peptide] at the reducing end + a peptidoglycan chain with N-acetylglucosamine at the non-reducing end.</text>
        <dbReference type="EC" id="4.2.2.29"/>
    </reaction>
</comment>
<gene>
    <name evidence="7 8" type="primary">mltG</name>
    <name evidence="8" type="ORF">EYB31_00790</name>
</gene>
<keyword evidence="2 7" id="KW-0812">Transmembrane</keyword>
<feature type="transmembrane region" description="Helical" evidence="7">
    <location>
        <begin position="12"/>
        <end position="34"/>
    </location>
</feature>
<evidence type="ECO:0000256" key="7">
    <source>
        <dbReference type="HAMAP-Rule" id="MF_02065"/>
    </source>
</evidence>
<comment type="similarity">
    <text evidence="7">Belongs to the transglycosylase MltG family.</text>
</comment>
<comment type="subcellular location">
    <subcellularLocation>
        <location evidence="7">Cell membrane</location>
        <topology evidence="7">Single-pass membrane protein</topology>
    </subcellularLocation>
</comment>